<reference evidence="2 3" key="1">
    <citation type="submission" date="2023-08" db="EMBL/GenBank/DDBJ databases">
        <title>A Necator americanus chromosomal reference genome.</title>
        <authorList>
            <person name="Ilik V."/>
            <person name="Petrzelkova K.J."/>
            <person name="Pardy F."/>
            <person name="Fuh T."/>
            <person name="Niatou-Singa F.S."/>
            <person name="Gouil Q."/>
            <person name="Baker L."/>
            <person name="Ritchie M.E."/>
            <person name="Jex A.R."/>
            <person name="Gazzola D."/>
            <person name="Li H."/>
            <person name="Toshio Fujiwara R."/>
            <person name="Zhan B."/>
            <person name="Aroian R.V."/>
            <person name="Pafco B."/>
            <person name="Schwarz E.M."/>
        </authorList>
    </citation>
    <scope>NUCLEOTIDE SEQUENCE [LARGE SCALE GENOMIC DNA]</scope>
    <source>
        <strain evidence="2 3">Aroian</strain>
        <tissue evidence="2">Whole animal</tissue>
    </source>
</reference>
<comment type="caution">
    <text evidence="2">The sequence shown here is derived from an EMBL/GenBank/DDBJ whole genome shotgun (WGS) entry which is preliminary data.</text>
</comment>
<evidence type="ECO:0000313" key="2">
    <source>
        <dbReference type="EMBL" id="KAK6747039.1"/>
    </source>
</evidence>
<proteinExistence type="predicted"/>
<evidence type="ECO:0000256" key="1">
    <source>
        <dbReference type="SAM" id="MobiDB-lite"/>
    </source>
</evidence>
<gene>
    <name evidence="2" type="primary">Necator_chrIV.g13633</name>
    <name evidence="2" type="ORF">RB195_000342</name>
</gene>
<dbReference type="EMBL" id="JAVFWL010000004">
    <property type="protein sequence ID" value="KAK6747039.1"/>
    <property type="molecule type" value="Genomic_DNA"/>
</dbReference>
<protein>
    <submittedName>
        <fullName evidence="2">Uncharacterized protein</fullName>
    </submittedName>
</protein>
<name>A0ABR1D9B8_NECAM</name>
<feature type="compositionally biased region" description="Basic residues" evidence="1">
    <location>
        <begin position="59"/>
        <end position="69"/>
    </location>
</feature>
<accession>A0ABR1D9B8</accession>
<sequence>MRPPLESPQLNSAARRANTRTNHERTRKRNGGGKPAGRRGSRPEEDESVTNPTSEPRRQTKLLRQRCPRRAATTIPRGKTRKTTPQGFRQRMFV</sequence>
<keyword evidence="3" id="KW-1185">Reference proteome</keyword>
<organism evidence="2 3">
    <name type="scientific">Necator americanus</name>
    <name type="common">Human hookworm</name>
    <dbReference type="NCBI Taxonomy" id="51031"/>
    <lineage>
        <taxon>Eukaryota</taxon>
        <taxon>Metazoa</taxon>
        <taxon>Ecdysozoa</taxon>
        <taxon>Nematoda</taxon>
        <taxon>Chromadorea</taxon>
        <taxon>Rhabditida</taxon>
        <taxon>Rhabditina</taxon>
        <taxon>Rhabditomorpha</taxon>
        <taxon>Strongyloidea</taxon>
        <taxon>Ancylostomatidae</taxon>
        <taxon>Bunostominae</taxon>
        <taxon>Necator</taxon>
    </lineage>
</organism>
<dbReference type="Proteomes" id="UP001303046">
    <property type="component" value="Unassembled WGS sequence"/>
</dbReference>
<feature type="region of interest" description="Disordered" evidence="1">
    <location>
        <begin position="1"/>
        <end position="94"/>
    </location>
</feature>
<evidence type="ECO:0000313" key="3">
    <source>
        <dbReference type="Proteomes" id="UP001303046"/>
    </source>
</evidence>
<feature type="compositionally biased region" description="Basic residues" evidence="1">
    <location>
        <begin position="25"/>
        <end position="40"/>
    </location>
</feature>